<dbReference type="InterPro" id="IPR026961">
    <property type="entry name" value="PGG_dom"/>
</dbReference>
<dbReference type="OrthoDB" id="672301at2759"/>
<dbReference type="Pfam" id="PF13962">
    <property type="entry name" value="PGG"/>
    <property type="match status" value="5"/>
</dbReference>
<feature type="compositionally biased region" description="Basic and acidic residues" evidence="1">
    <location>
        <begin position="516"/>
        <end position="536"/>
    </location>
</feature>
<dbReference type="PANTHER" id="PTHR24177:SF413">
    <property type="entry name" value="TRANSMEMBRANE PROTEIN, PUTATIVE-RELATED"/>
    <property type="match status" value="1"/>
</dbReference>
<evidence type="ECO:0000259" key="3">
    <source>
        <dbReference type="Pfam" id="PF13962"/>
    </source>
</evidence>
<feature type="region of interest" description="Disordered" evidence="1">
    <location>
        <begin position="899"/>
        <end position="943"/>
    </location>
</feature>
<feature type="transmembrane region" description="Helical" evidence="2">
    <location>
        <begin position="151"/>
        <end position="175"/>
    </location>
</feature>
<feature type="compositionally biased region" description="Basic and acidic residues" evidence="1">
    <location>
        <begin position="16"/>
        <end position="26"/>
    </location>
</feature>
<organism evidence="4 5">
    <name type="scientific">Digitaria exilis</name>
    <dbReference type="NCBI Taxonomy" id="1010633"/>
    <lineage>
        <taxon>Eukaryota</taxon>
        <taxon>Viridiplantae</taxon>
        <taxon>Streptophyta</taxon>
        <taxon>Embryophyta</taxon>
        <taxon>Tracheophyta</taxon>
        <taxon>Spermatophyta</taxon>
        <taxon>Magnoliopsida</taxon>
        <taxon>Liliopsida</taxon>
        <taxon>Poales</taxon>
        <taxon>Poaceae</taxon>
        <taxon>PACMAD clade</taxon>
        <taxon>Panicoideae</taxon>
        <taxon>Panicodae</taxon>
        <taxon>Paniceae</taxon>
        <taxon>Anthephorinae</taxon>
        <taxon>Digitaria</taxon>
    </lineage>
</organism>
<dbReference type="AlphaFoldDB" id="A0A835ABB4"/>
<dbReference type="GO" id="GO:0016020">
    <property type="term" value="C:membrane"/>
    <property type="evidence" value="ECO:0007669"/>
    <property type="project" value="TreeGrafter"/>
</dbReference>
<feature type="transmembrane region" description="Helical" evidence="2">
    <location>
        <begin position="760"/>
        <end position="777"/>
    </location>
</feature>
<feature type="transmembrane region" description="Helical" evidence="2">
    <location>
        <begin position="590"/>
        <end position="607"/>
    </location>
</feature>
<feature type="transmembrane region" description="Helical" evidence="2">
    <location>
        <begin position="850"/>
        <end position="868"/>
    </location>
</feature>
<name>A0A835ABB4_9POAL</name>
<feature type="transmembrane region" description="Helical" evidence="2">
    <location>
        <begin position="97"/>
        <end position="118"/>
    </location>
</feature>
<feature type="transmembrane region" description="Helical" evidence="2">
    <location>
        <begin position="49"/>
        <end position="66"/>
    </location>
</feature>
<feature type="transmembrane region" description="Helical" evidence="2">
    <location>
        <begin position="327"/>
        <end position="349"/>
    </location>
</feature>
<dbReference type="Proteomes" id="UP000636709">
    <property type="component" value="Unassembled WGS sequence"/>
</dbReference>
<feature type="domain" description="PGG" evidence="3">
    <location>
        <begin position="366"/>
        <end position="479"/>
    </location>
</feature>
<feature type="transmembrane region" description="Helical" evidence="2">
    <location>
        <begin position="298"/>
        <end position="315"/>
    </location>
</feature>
<evidence type="ECO:0000256" key="2">
    <source>
        <dbReference type="SAM" id="Phobius"/>
    </source>
</evidence>
<gene>
    <name evidence="4" type="ORF">HU200_060149</name>
</gene>
<feature type="transmembrane region" description="Helical" evidence="2">
    <location>
        <begin position="263"/>
        <end position="286"/>
    </location>
</feature>
<keyword evidence="2" id="KW-0812">Transmembrane</keyword>
<feature type="region of interest" description="Disordered" evidence="1">
    <location>
        <begin position="1"/>
        <end position="39"/>
    </location>
</feature>
<feature type="compositionally biased region" description="Basic and acidic residues" evidence="1">
    <location>
        <begin position="549"/>
        <end position="575"/>
    </location>
</feature>
<protein>
    <recommendedName>
        <fullName evidence="3">PGG domain-containing protein</fullName>
    </recommendedName>
</protein>
<feature type="transmembrane region" description="Helical" evidence="2">
    <location>
        <begin position="451"/>
        <end position="473"/>
    </location>
</feature>
<feature type="transmembrane region" description="Helical" evidence="2">
    <location>
        <begin position="212"/>
        <end position="229"/>
    </location>
</feature>
<evidence type="ECO:0000313" key="5">
    <source>
        <dbReference type="Proteomes" id="UP000636709"/>
    </source>
</evidence>
<sequence length="943" mass="102047">MGEEGGGASSAIDESIEARERRREHAATTTDTDLEDENTNDPAWQLRKYLLLLAILVATVTYVAGLDPPGGVWLENNDGHRTGDPILPATRRVRYTLFYYFNATAFAASLVVILLILFMRRHVMLRAVRAVMVLDVLCLMVAYVAGSCRGLLTTVYASALCAVVLAVVVLAIRLAPRHGASSSKTTDQNDAEAADTYREEHGKLKAKEWRKVSMLLAIFVTTVTYTAALNPPGGFWEHEASAGEEGGHRAGDPVLLERHPARFVAFLLFNTAAFAASLVSITLLLSSRLSGKGVHLKPLYGCVAAALVTLVGAYISGSCRETSTTIYVLAMVAAVLVCVSVLAVVEIVYRSKSTRPKILEEDKDPLDKARALILLLATLAATVTYQASIDPPGGVWRENGDGLEGHAGGDLILLGTHARRYKVFFYCNSGAFVASVVVVIMVQARDLSGRYLVGGHALLAAVILELFGLVGAYAAGSCRDVRTSAYVFALAAVIFIGVVIIYFVLENVSSNEEEKENAKENGGENRGAMGEDRKNEEVEDGEKLVVGARTEDGKENGNDKGGENGKPIVRDDQAIAKKKKEKEREKRRKLLLLLAILAVTITYQAGLTPPGRFWLEHGDAEHRVGDPVLADNYPRRYKAFFYCNATSFMASVAVIVTLVGRKLSDANRKYLWPLYICMAAGMVSLMGAYAVGTTRRVRTSIYVFALVGAVLIFAVLHIRFFHDKIESWMLKRWPDTPKNKAKKEEDEDPSYTRRYKMRKYLMLLGILAASVTYQAGLDPPGGVWPADGEGHAAGDPTLRDSDGRRYHAFFYSNTASFVASVVVIVLLLMLQGAPLRENGSARMPFRSMHVVVVLDLLGLLVAYAAGGTRDWGTAGYVLAMAATVLGYVAIYVVLSTRGEGSSGKDGKVVESGKEGSGSGKKESGNGSSKGADDEMSTSAGLHQ</sequence>
<feature type="transmembrane region" description="Helical" evidence="2">
    <location>
        <begin position="369"/>
        <end position="387"/>
    </location>
</feature>
<feature type="transmembrane region" description="Helical" evidence="2">
    <location>
        <begin position="639"/>
        <end position="659"/>
    </location>
</feature>
<feature type="domain" description="PGG" evidence="3">
    <location>
        <begin position="206"/>
        <end position="320"/>
    </location>
</feature>
<feature type="transmembrane region" description="Helical" evidence="2">
    <location>
        <begin position="671"/>
        <end position="689"/>
    </location>
</feature>
<dbReference type="PANTHER" id="PTHR24177">
    <property type="entry name" value="CASKIN"/>
    <property type="match status" value="1"/>
</dbReference>
<feature type="transmembrane region" description="Helical" evidence="2">
    <location>
        <begin position="874"/>
        <end position="894"/>
    </location>
</feature>
<evidence type="ECO:0000313" key="4">
    <source>
        <dbReference type="EMBL" id="KAF8657377.1"/>
    </source>
</evidence>
<evidence type="ECO:0000256" key="1">
    <source>
        <dbReference type="SAM" id="MobiDB-lite"/>
    </source>
</evidence>
<feature type="domain" description="PGG" evidence="3">
    <location>
        <begin position="582"/>
        <end position="695"/>
    </location>
</feature>
<feature type="transmembrane region" description="Helical" evidence="2">
    <location>
        <begin position="423"/>
        <end position="444"/>
    </location>
</feature>
<proteinExistence type="predicted"/>
<feature type="region of interest" description="Disordered" evidence="1">
    <location>
        <begin position="513"/>
        <end position="581"/>
    </location>
</feature>
<feature type="domain" description="PGG" evidence="3">
    <location>
        <begin position="44"/>
        <end position="149"/>
    </location>
</feature>
<feature type="transmembrane region" description="Helical" evidence="2">
    <location>
        <begin position="485"/>
        <end position="505"/>
    </location>
</feature>
<keyword evidence="2" id="KW-0472">Membrane</keyword>
<dbReference type="EMBL" id="JACEFO010002499">
    <property type="protein sequence ID" value="KAF8657377.1"/>
    <property type="molecule type" value="Genomic_DNA"/>
</dbReference>
<reference evidence="4" key="1">
    <citation type="submission" date="2020-07" db="EMBL/GenBank/DDBJ databases">
        <title>Genome sequence and genetic diversity analysis of an under-domesticated orphan crop, white fonio (Digitaria exilis).</title>
        <authorList>
            <person name="Bennetzen J.L."/>
            <person name="Chen S."/>
            <person name="Ma X."/>
            <person name="Wang X."/>
            <person name="Yssel A.E.J."/>
            <person name="Chaluvadi S.R."/>
            <person name="Johnson M."/>
            <person name="Gangashetty P."/>
            <person name="Hamidou F."/>
            <person name="Sanogo M.D."/>
            <person name="Zwaenepoel A."/>
            <person name="Wallace J."/>
            <person name="Van De Peer Y."/>
            <person name="Van Deynze A."/>
        </authorList>
    </citation>
    <scope>NUCLEOTIDE SEQUENCE</scope>
    <source>
        <tissue evidence="4">Leaves</tissue>
    </source>
</reference>
<accession>A0A835ABB4</accession>
<feature type="transmembrane region" description="Helical" evidence="2">
    <location>
        <begin position="127"/>
        <end position="145"/>
    </location>
</feature>
<feature type="transmembrane region" description="Helical" evidence="2">
    <location>
        <begin position="701"/>
        <end position="722"/>
    </location>
</feature>
<feature type="compositionally biased region" description="Basic and acidic residues" evidence="1">
    <location>
        <begin position="902"/>
        <end position="923"/>
    </location>
</feature>
<feature type="domain" description="PGG" evidence="3">
    <location>
        <begin position="756"/>
        <end position="868"/>
    </location>
</feature>
<comment type="caution">
    <text evidence="4">The sequence shown here is derived from an EMBL/GenBank/DDBJ whole genome shotgun (WGS) entry which is preliminary data.</text>
</comment>
<keyword evidence="2" id="KW-1133">Transmembrane helix</keyword>
<keyword evidence="5" id="KW-1185">Reference proteome</keyword>
<feature type="transmembrane region" description="Helical" evidence="2">
    <location>
        <begin position="808"/>
        <end position="830"/>
    </location>
</feature>